<evidence type="ECO:0000313" key="2">
    <source>
        <dbReference type="Proteomes" id="UP000620559"/>
    </source>
</evidence>
<gene>
    <name evidence="1" type="ORF">IQ247_13840</name>
</gene>
<dbReference type="Proteomes" id="UP000620559">
    <property type="component" value="Unassembled WGS sequence"/>
</dbReference>
<evidence type="ECO:0000313" key="1">
    <source>
        <dbReference type="EMBL" id="MBE9213734.1"/>
    </source>
</evidence>
<reference evidence="1" key="1">
    <citation type="submission" date="2020-10" db="EMBL/GenBank/DDBJ databases">
        <authorList>
            <person name="Castelo-Branco R."/>
            <person name="Eusebio N."/>
            <person name="Adriana R."/>
            <person name="Vieira A."/>
            <person name="Brugerolle De Fraissinette N."/>
            <person name="Rezende De Castro R."/>
            <person name="Schneider M.P."/>
            <person name="Vasconcelos V."/>
            <person name="Leao P.N."/>
        </authorList>
    </citation>
    <scope>NUCLEOTIDE SEQUENCE</scope>
    <source>
        <strain evidence="1">LEGE 06105</strain>
    </source>
</reference>
<proteinExistence type="predicted"/>
<organism evidence="1 2">
    <name type="scientific">Plectonema cf. radiosum LEGE 06105</name>
    <dbReference type="NCBI Taxonomy" id="945769"/>
    <lineage>
        <taxon>Bacteria</taxon>
        <taxon>Bacillati</taxon>
        <taxon>Cyanobacteriota</taxon>
        <taxon>Cyanophyceae</taxon>
        <taxon>Oscillatoriophycideae</taxon>
        <taxon>Oscillatoriales</taxon>
        <taxon>Microcoleaceae</taxon>
        <taxon>Plectonema</taxon>
    </lineage>
</organism>
<dbReference type="EMBL" id="JADEWL010000040">
    <property type="protein sequence ID" value="MBE9213734.1"/>
    <property type="molecule type" value="Genomic_DNA"/>
</dbReference>
<comment type="caution">
    <text evidence="1">The sequence shown here is derived from an EMBL/GenBank/DDBJ whole genome shotgun (WGS) entry which is preliminary data.</text>
</comment>
<dbReference type="RefSeq" id="WP_193920891.1">
    <property type="nucleotide sequence ID" value="NZ_JADEWL010000040.1"/>
</dbReference>
<accession>A0A8J7JTI1</accession>
<name>A0A8J7JTI1_9CYAN</name>
<keyword evidence="2" id="KW-1185">Reference proteome</keyword>
<sequence length="81" mass="9465">MIRLIEITGEQQDELSRCIFYTVARNLALEIMADIEAVTVSNRPEEKIVIYRGLLNSLEMILEWESELGEDIKQLTRDEYC</sequence>
<protein>
    <submittedName>
        <fullName evidence="1">Uncharacterized protein</fullName>
    </submittedName>
</protein>
<dbReference type="AlphaFoldDB" id="A0A8J7JTI1"/>